<dbReference type="GO" id="GO:0050821">
    <property type="term" value="P:protein stabilization"/>
    <property type="evidence" value="ECO:0007669"/>
    <property type="project" value="TreeGrafter"/>
</dbReference>
<dbReference type="SUPFAM" id="SSF111384">
    <property type="entry name" value="OmpH-like"/>
    <property type="match status" value="1"/>
</dbReference>
<feature type="signal peptide" evidence="5">
    <location>
        <begin position="1"/>
        <end position="22"/>
    </location>
</feature>
<dbReference type="PANTHER" id="PTHR35089">
    <property type="entry name" value="CHAPERONE PROTEIN SKP"/>
    <property type="match status" value="1"/>
</dbReference>
<comment type="caution">
    <text evidence="6">The sequence shown here is derived from an EMBL/GenBank/DDBJ whole genome shotgun (WGS) entry which is preliminary data.</text>
</comment>
<reference evidence="6 7" key="1">
    <citation type="submission" date="2018-08" db="EMBL/GenBank/DDBJ databases">
        <title>Acidipila sp. 4G-K13, an acidobacterium isolated from forest soil.</title>
        <authorList>
            <person name="Gao Z.-H."/>
            <person name="Qiu L.-H."/>
        </authorList>
    </citation>
    <scope>NUCLEOTIDE SEQUENCE [LARGE SCALE GENOMIC DNA]</scope>
    <source>
        <strain evidence="6 7">4G-K13</strain>
    </source>
</reference>
<dbReference type="InterPro" id="IPR024930">
    <property type="entry name" value="Skp_dom_sf"/>
</dbReference>
<dbReference type="AlphaFoldDB" id="A0A372IL83"/>
<feature type="chain" id="PRO_5017035668" evidence="5">
    <location>
        <begin position="23"/>
        <end position="222"/>
    </location>
</feature>
<sequence length="222" mass="23506">MKRSLSLVCVLVSGFVGMSALAQAPADPAPAAAAASPSGTTKIAVIEFQAAVMRTNEGQRNFSELQKKYQPKQQAINQQNLEVENLKKQLQTAGDKLSDQERASQLKSIDEKEKDLQRLVEDTKNDYQSEMGDTFNQLAQKVGEVATTYAQQNGFGLLIDAGTQQSGVLWASPTSDITQAVITAYNAKSGVPAPASVPSAPTPQHTPAAHTGATGAHTTASH</sequence>
<dbReference type="GO" id="GO:0051082">
    <property type="term" value="F:unfolded protein binding"/>
    <property type="evidence" value="ECO:0007669"/>
    <property type="project" value="InterPro"/>
</dbReference>
<comment type="similarity">
    <text evidence="1">Belongs to the Skp family.</text>
</comment>
<keyword evidence="2 5" id="KW-0732">Signal</keyword>
<gene>
    <name evidence="6" type="ORF">D0Y96_14605</name>
</gene>
<keyword evidence="3" id="KW-0175">Coiled coil</keyword>
<keyword evidence="7" id="KW-1185">Reference proteome</keyword>
<dbReference type="EMBL" id="QVQT01000005">
    <property type="protein sequence ID" value="RFU15686.1"/>
    <property type="molecule type" value="Genomic_DNA"/>
</dbReference>
<evidence type="ECO:0000256" key="1">
    <source>
        <dbReference type="ARBA" id="ARBA00009091"/>
    </source>
</evidence>
<evidence type="ECO:0000313" key="6">
    <source>
        <dbReference type="EMBL" id="RFU15686.1"/>
    </source>
</evidence>
<dbReference type="GO" id="GO:0005829">
    <property type="term" value="C:cytosol"/>
    <property type="evidence" value="ECO:0007669"/>
    <property type="project" value="TreeGrafter"/>
</dbReference>
<dbReference type="Proteomes" id="UP000264702">
    <property type="component" value="Unassembled WGS sequence"/>
</dbReference>
<evidence type="ECO:0000256" key="2">
    <source>
        <dbReference type="ARBA" id="ARBA00022729"/>
    </source>
</evidence>
<evidence type="ECO:0000256" key="3">
    <source>
        <dbReference type="SAM" id="Coils"/>
    </source>
</evidence>
<evidence type="ECO:0000256" key="4">
    <source>
        <dbReference type="SAM" id="MobiDB-lite"/>
    </source>
</evidence>
<accession>A0A372IL83</accession>
<evidence type="ECO:0000256" key="5">
    <source>
        <dbReference type="SAM" id="SignalP"/>
    </source>
</evidence>
<dbReference type="PANTHER" id="PTHR35089:SF1">
    <property type="entry name" value="CHAPERONE PROTEIN SKP"/>
    <property type="match status" value="1"/>
</dbReference>
<evidence type="ECO:0000313" key="7">
    <source>
        <dbReference type="Proteomes" id="UP000264702"/>
    </source>
</evidence>
<proteinExistence type="inferred from homology"/>
<organism evidence="6 7">
    <name type="scientific">Paracidobacterium acidisoli</name>
    <dbReference type="NCBI Taxonomy" id="2303751"/>
    <lineage>
        <taxon>Bacteria</taxon>
        <taxon>Pseudomonadati</taxon>
        <taxon>Acidobacteriota</taxon>
        <taxon>Terriglobia</taxon>
        <taxon>Terriglobales</taxon>
        <taxon>Acidobacteriaceae</taxon>
        <taxon>Paracidobacterium</taxon>
    </lineage>
</organism>
<feature type="region of interest" description="Disordered" evidence="4">
    <location>
        <begin position="190"/>
        <end position="222"/>
    </location>
</feature>
<dbReference type="InterPro" id="IPR005632">
    <property type="entry name" value="Chaperone_Skp"/>
</dbReference>
<dbReference type="Pfam" id="PF03938">
    <property type="entry name" value="OmpH"/>
    <property type="match status" value="1"/>
</dbReference>
<feature type="coiled-coil region" evidence="3">
    <location>
        <begin position="76"/>
        <end position="126"/>
    </location>
</feature>
<protein>
    <submittedName>
        <fullName evidence="6">OmpH family outer membrane protein</fullName>
    </submittedName>
</protein>
<dbReference type="Gene3D" id="3.30.910.20">
    <property type="entry name" value="Skp domain"/>
    <property type="match status" value="1"/>
</dbReference>
<name>A0A372IL83_9BACT</name>
<dbReference type="SMART" id="SM00935">
    <property type="entry name" value="OmpH"/>
    <property type="match status" value="1"/>
</dbReference>
<feature type="compositionally biased region" description="Low complexity" evidence="4">
    <location>
        <begin position="191"/>
        <end position="222"/>
    </location>
</feature>